<name>A0A553IE45_9PEZI</name>
<keyword evidence="2" id="KW-0539">Nucleus</keyword>
<proteinExistence type="predicted"/>
<feature type="compositionally biased region" description="Basic and acidic residues" evidence="3">
    <location>
        <begin position="97"/>
        <end position="123"/>
    </location>
</feature>
<feature type="compositionally biased region" description="Basic residues" evidence="3">
    <location>
        <begin position="124"/>
        <end position="134"/>
    </location>
</feature>
<feature type="compositionally biased region" description="Polar residues" evidence="3">
    <location>
        <begin position="805"/>
        <end position="815"/>
    </location>
</feature>
<sequence>MHPRSTPSLLQLPTAHNTCISTINDLLKAAKSPITTTISSTEEPSQLRGANLNRQRLPFKLISSNLKELSKPDWAVSCATMGSKDPASAAAPSDMSNTRDDRTRERRSKSERSKSDKDKDSKDVHRHRSHRSSKSKTPIDGESSVASSSHHRRHRTREEKERDRERKEKASSMNDLVPELTRTSTITGSRVSLPYPSFSKAHSKEAVHSRDDLGASGLKDELLTPDPTDLGSENRRRSKSSDGSKERRKSSRKDDRPPSPPETDLSSEKIRRSKTSASKLRPDSLERSNSRTSGISRTSSRHEDKSKLSMRSKTSSQATYVKSTTPKPPPGVQIMEETASSFSDDRTAGAQSSTTSVAPKRSASTKSSRMPSLEADDSPESVQDSSPKTPTATTQFPPAAFIHENHSSGSNFAYAKSRPTPVATPATDFGPPPPPPPPPLDIQEVPRVDYLLQHGGLHFPVSKHFLSVLPRQNGTRPSDPPLTGCETLFAPFFNLLNQYQTVLQKQGSIAVATGHRSVARRLLDRLEDVFSRDLPEEGCTCVMCEQTPEEHRGLGWGEVLERVGGRVEMPSWPPFDLSSVVATAIESTADLPPRPASPVKLDPDIAEEFRDHYLRQTKKVKSSVAKWMNNCAETPAPPPSEVDDETLAFAILTSIDQEERPYFNALISGSKEIQPTMRAPTPMRKGSRLDFLVKTGLQLQRLYRLSQAPRDAETAVYLVKNPFHHDLLATMIDISPQEWEILISGRFDGFLWSGADADDGTTPTMENPLSRGATPASSFFPPPPTRPPPFPPASGMRQASGLGPSRSTTPYSGVYSRGTTPASFVSLSSSVTTGQNKQPVSYDEEVEMAVLAEVEREIYQGMEALEDAFEKLHEYAEVVRISLRQRNNGLLMSQQHRRASRIDVLPQHSGGSMGYERPPWATGDEDGVTSESDWGGDDYDLAPEDSASNISSSRHRRPKRRHERRTPAPIEEDDEEN</sequence>
<dbReference type="STRING" id="2512241.A0A553IE45"/>
<dbReference type="GO" id="GO:0005634">
    <property type="term" value="C:nucleus"/>
    <property type="evidence" value="ECO:0007669"/>
    <property type="project" value="UniProtKB-SubCell"/>
</dbReference>
<feature type="compositionally biased region" description="Basic and acidic residues" evidence="3">
    <location>
        <begin position="156"/>
        <end position="170"/>
    </location>
</feature>
<evidence type="ECO:0000313" key="5">
    <source>
        <dbReference type="Proteomes" id="UP000319160"/>
    </source>
</evidence>
<feature type="compositionally biased region" description="Basic and acidic residues" evidence="3">
    <location>
        <begin position="232"/>
        <end position="245"/>
    </location>
</feature>
<comment type="subcellular location">
    <subcellularLocation>
        <location evidence="1">Nucleus</location>
    </subcellularLocation>
</comment>
<feature type="region of interest" description="Disordered" evidence="3">
    <location>
        <begin position="758"/>
        <end position="815"/>
    </location>
</feature>
<keyword evidence="5" id="KW-1185">Reference proteome</keyword>
<evidence type="ECO:0008006" key="6">
    <source>
        <dbReference type="Google" id="ProtNLM"/>
    </source>
</evidence>
<dbReference type="OrthoDB" id="5373744at2759"/>
<feature type="compositionally biased region" description="Basic residues" evidence="3">
    <location>
        <begin position="953"/>
        <end position="964"/>
    </location>
</feature>
<organism evidence="4 5">
    <name type="scientific">Xylaria flabelliformis</name>
    <dbReference type="NCBI Taxonomy" id="2512241"/>
    <lineage>
        <taxon>Eukaryota</taxon>
        <taxon>Fungi</taxon>
        <taxon>Dikarya</taxon>
        <taxon>Ascomycota</taxon>
        <taxon>Pezizomycotina</taxon>
        <taxon>Sordariomycetes</taxon>
        <taxon>Xylariomycetidae</taxon>
        <taxon>Xylariales</taxon>
        <taxon>Xylariaceae</taxon>
        <taxon>Xylaria</taxon>
    </lineage>
</organism>
<evidence type="ECO:0000256" key="3">
    <source>
        <dbReference type="SAM" id="MobiDB-lite"/>
    </source>
</evidence>
<feature type="region of interest" description="Disordered" evidence="3">
    <location>
        <begin position="80"/>
        <end position="435"/>
    </location>
</feature>
<feature type="compositionally biased region" description="Polar residues" evidence="3">
    <location>
        <begin position="309"/>
        <end position="325"/>
    </location>
</feature>
<dbReference type="InterPro" id="IPR045138">
    <property type="entry name" value="MeCP2/MBD4"/>
</dbReference>
<gene>
    <name evidence="4" type="ORF">FHL15_000546</name>
</gene>
<feature type="compositionally biased region" description="Acidic residues" evidence="3">
    <location>
        <begin position="923"/>
        <end position="943"/>
    </location>
</feature>
<feature type="compositionally biased region" description="Basic and acidic residues" evidence="3">
    <location>
        <begin position="202"/>
        <end position="222"/>
    </location>
</feature>
<accession>A0A553IE45</accession>
<evidence type="ECO:0000256" key="1">
    <source>
        <dbReference type="ARBA" id="ARBA00004123"/>
    </source>
</evidence>
<protein>
    <recommendedName>
        <fullName evidence="6">5-Methylcytosine G/T mismatch-specific DNA glycosylase</fullName>
    </recommendedName>
</protein>
<dbReference type="EMBL" id="VFLP01000002">
    <property type="protein sequence ID" value="TRX98472.1"/>
    <property type="molecule type" value="Genomic_DNA"/>
</dbReference>
<feature type="compositionally biased region" description="Polar residues" evidence="3">
    <location>
        <begin position="181"/>
        <end position="190"/>
    </location>
</feature>
<dbReference type="PANTHER" id="PTHR15074:SF5">
    <property type="entry name" value="5-METHYLCYTOSINE G_T MISMATCH-SPECIFIC DNA GLYCOSYLASE"/>
    <property type="match status" value="1"/>
</dbReference>
<feature type="region of interest" description="Disordered" evidence="3">
    <location>
        <begin position="892"/>
        <end position="977"/>
    </location>
</feature>
<dbReference type="PANTHER" id="PTHR15074">
    <property type="entry name" value="METHYL-CPG-BINDING PROTEIN"/>
    <property type="match status" value="1"/>
</dbReference>
<dbReference type="GO" id="GO:0003677">
    <property type="term" value="F:DNA binding"/>
    <property type="evidence" value="ECO:0007669"/>
    <property type="project" value="InterPro"/>
</dbReference>
<feature type="compositionally biased region" description="Low complexity" evidence="3">
    <location>
        <begin position="387"/>
        <end position="400"/>
    </location>
</feature>
<feature type="compositionally biased region" description="Low complexity" evidence="3">
    <location>
        <begin position="85"/>
        <end position="94"/>
    </location>
</feature>
<dbReference type="Proteomes" id="UP000319160">
    <property type="component" value="Unassembled WGS sequence"/>
</dbReference>
<evidence type="ECO:0000313" key="4">
    <source>
        <dbReference type="EMBL" id="TRX98472.1"/>
    </source>
</evidence>
<reference evidence="5" key="1">
    <citation type="submission" date="2019-06" db="EMBL/GenBank/DDBJ databases">
        <title>Draft genome sequence of the griseofulvin-producing fungus Xylaria cubensis strain G536.</title>
        <authorList>
            <person name="Mead M.E."/>
            <person name="Raja H.A."/>
            <person name="Steenwyk J.L."/>
            <person name="Knowles S.L."/>
            <person name="Oberlies N.H."/>
            <person name="Rokas A."/>
        </authorList>
    </citation>
    <scope>NUCLEOTIDE SEQUENCE [LARGE SCALE GENOMIC DNA]</scope>
    <source>
        <strain evidence="5">G536</strain>
    </source>
</reference>
<feature type="compositionally biased region" description="Basic and acidic residues" evidence="3">
    <location>
        <begin position="280"/>
        <end position="289"/>
    </location>
</feature>
<feature type="compositionally biased region" description="Pro residues" evidence="3">
    <location>
        <begin position="780"/>
        <end position="792"/>
    </location>
</feature>
<dbReference type="AlphaFoldDB" id="A0A553IE45"/>
<feature type="compositionally biased region" description="Polar residues" evidence="3">
    <location>
        <begin position="349"/>
        <end position="370"/>
    </location>
</feature>
<evidence type="ECO:0000256" key="2">
    <source>
        <dbReference type="ARBA" id="ARBA00023242"/>
    </source>
</evidence>
<comment type="caution">
    <text evidence="4">The sequence shown here is derived from an EMBL/GenBank/DDBJ whole genome shotgun (WGS) entry which is preliminary data.</text>
</comment>